<dbReference type="SUPFAM" id="SSF109604">
    <property type="entry name" value="HD-domain/PDEase-like"/>
    <property type="match status" value="1"/>
</dbReference>
<evidence type="ECO:0000256" key="1">
    <source>
        <dbReference type="ARBA" id="ARBA00012276"/>
    </source>
</evidence>
<dbReference type="InterPro" id="IPR023174">
    <property type="entry name" value="PDEase_CS"/>
</dbReference>
<evidence type="ECO:0000256" key="2">
    <source>
        <dbReference type="ARBA" id="ARBA00022723"/>
    </source>
</evidence>
<evidence type="ECO:0000259" key="6">
    <source>
        <dbReference type="PROSITE" id="PS51845"/>
    </source>
</evidence>
<dbReference type="InterPro" id="IPR040844">
    <property type="entry name" value="PDE4_UCR"/>
</dbReference>
<feature type="domain" description="PDEase" evidence="6">
    <location>
        <begin position="188"/>
        <end position="387"/>
    </location>
</feature>
<dbReference type="Proteomes" id="UP001235939">
    <property type="component" value="Chromosome 05"/>
</dbReference>
<keyword evidence="8" id="KW-1185">Reference proteome</keyword>
<dbReference type="InterPro" id="IPR003607">
    <property type="entry name" value="HD/PDEase_dom"/>
</dbReference>
<dbReference type="InterPro" id="IPR023088">
    <property type="entry name" value="PDEase"/>
</dbReference>
<evidence type="ECO:0000256" key="4">
    <source>
        <dbReference type="ARBA" id="ARBA00023149"/>
    </source>
</evidence>
<dbReference type="InterPro" id="IPR036971">
    <property type="entry name" value="PDEase_catalytic_dom_sf"/>
</dbReference>
<dbReference type="Pfam" id="PF00233">
    <property type="entry name" value="PDEase_I"/>
    <property type="match status" value="1"/>
</dbReference>
<dbReference type="InterPro" id="IPR002073">
    <property type="entry name" value="PDEase_catalytic_dom"/>
</dbReference>
<reference evidence="7 8" key="1">
    <citation type="submission" date="2022-01" db="EMBL/GenBank/DDBJ databases">
        <title>A chromosomal length assembly of Cordylochernes scorpioides.</title>
        <authorList>
            <person name="Zeh D."/>
            <person name="Zeh J."/>
        </authorList>
    </citation>
    <scope>NUCLEOTIDE SEQUENCE [LARGE SCALE GENOMIC DNA]</scope>
    <source>
        <strain evidence="7">IN4F17</strain>
        <tissue evidence="7">Whole Body</tissue>
    </source>
</reference>
<name>A0ABY6KHD2_9ARAC</name>
<protein>
    <recommendedName>
        <fullName evidence="1">3',5'-cyclic-AMP phosphodiesterase</fullName>
        <ecNumber evidence="1">3.1.4.53</ecNumber>
    </recommendedName>
</protein>
<dbReference type="PROSITE" id="PS00126">
    <property type="entry name" value="PDEASE_I_1"/>
    <property type="match status" value="1"/>
</dbReference>
<dbReference type="EMBL" id="CP092867">
    <property type="protein sequence ID" value="UYV68149.1"/>
    <property type="molecule type" value="Genomic_DNA"/>
</dbReference>
<evidence type="ECO:0000313" key="8">
    <source>
        <dbReference type="Proteomes" id="UP001235939"/>
    </source>
</evidence>
<evidence type="ECO:0000256" key="3">
    <source>
        <dbReference type="ARBA" id="ARBA00022801"/>
    </source>
</evidence>
<feature type="region of interest" description="Disordered" evidence="5">
    <location>
        <begin position="107"/>
        <end position="133"/>
    </location>
</feature>
<dbReference type="CDD" id="cd00077">
    <property type="entry name" value="HDc"/>
    <property type="match status" value="1"/>
</dbReference>
<accession>A0ABY6KHD2</accession>
<sequence>MGRAVPCVAEETDFSRLAQETLEELDWCLEQLESFQTHKSVGDLAFTKFKKMLNKELNEFSSESKGASQVANFIFNTYLAMVMVTICVTAVRFPDKTQEFDLSALVEEDEDPPTEPSVIGPSPVTPPPQENKSRHMARIPGVRRLVSHSNSIAKLPKYGVETPHERELDKVIFLLFPNLGTYCYVTSNIIGWNGLLLSIMKSVNEWGIDIFAVAELSLDHPITAVTYSILRDRNLLSAFKISPCTAIHCLMTLEDHYQHVPYHNRTHGADVVQSAHVLLLVPALDNVFSDLEYLALVFAAAIHDVDHPGVTNQFLVNTSDELALMYNDDSILESHSLAVAFKVLQDPSCNIFSSLTRKQYVSLRKMVIDMVPCSALPIRLELCSTSL</sequence>
<gene>
    <name evidence="7" type="ORF">LAZ67_5003202</name>
</gene>
<proteinExistence type="predicted"/>
<keyword evidence="4" id="KW-0114">cAMP</keyword>
<dbReference type="PRINTS" id="PR00387">
    <property type="entry name" value="PDIESTERASE1"/>
</dbReference>
<keyword evidence="2" id="KW-0479">Metal-binding</keyword>
<keyword evidence="3" id="KW-0378">Hydrolase</keyword>
<evidence type="ECO:0000313" key="7">
    <source>
        <dbReference type="EMBL" id="UYV68149.1"/>
    </source>
</evidence>
<evidence type="ECO:0000256" key="5">
    <source>
        <dbReference type="SAM" id="MobiDB-lite"/>
    </source>
</evidence>
<dbReference type="Gene3D" id="1.10.1300.10">
    <property type="entry name" value="3'5'-cyclic nucleotide phosphodiesterase, catalytic domain"/>
    <property type="match status" value="1"/>
</dbReference>
<dbReference type="PROSITE" id="PS51845">
    <property type="entry name" value="PDEASE_I_2"/>
    <property type="match status" value="1"/>
</dbReference>
<dbReference type="EC" id="3.1.4.53" evidence="1"/>
<dbReference type="PANTHER" id="PTHR11347">
    <property type="entry name" value="CYCLIC NUCLEOTIDE PHOSPHODIESTERASE"/>
    <property type="match status" value="1"/>
</dbReference>
<organism evidence="7 8">
    <name type="scientific">Cordylochernes scorpioides</name>
    <dbReference type="NCBI Taxonomy" id="51811"/>
    <lineage>
        <taxon>Eukaryota</taxon>
        <taxon>Metazoa</taxon>
        <taxon>Ecdysozoa</taxon>
        <taxon>Arthropoda</taxon>
        <taxon>Chelicerata</taxon>
        <taxon>Arachnida</taxon>
        <taxon>Pseudoscorpiones</taxon>
        <taxon>Cheliferoidea</taxon>
        <taxon>Chernetidae</taxon>
        <taxon>Cordylochernes</taxon>
    </lineage>
</organism>
<dbReference type="Pfam" id="PF18100">
    <property type="entry name" value="PDE4_UCR"/>
    <property type="match status" value="1"/>
</dbReference>